<keyword evidence="2 4" id="KW-0863">Zinc-finger</keyword>
<dbReference type="PROSITE" id="PS50966">
    <property type="entry name" value="ZF_SWIM"/>
    <property type="match status" value="1"/>
</dbReference>
<evidence type="ECO:0000256" key="4">
    <source>
        <dbReference type="PROSITE-ProRule" id="PRU00325"/>
    </source>
</evidence>
<dbReference type="InterPro" id="IPR003657">
    <property type="entry name" value="WRKY_dom"/>
</dbReference>
<dbReference type="InterPro" id="IPR018289">
    <property type="entry name" value="MULE_transposase_dom"/>
</dbReference>
<dbReference type="InterPro" id="IPR004330">
    <property type="entry name" value="FAR1_DNA_bnd_dom"/>
</dbReference>
<evidence type="ECO:0000256" key="5">
    <source>
        <dbReference type="SAM" id="MobiDB-lite"/>
    </source>
</evidence>
<dbReference type="Proteomes" id="UP001652660">
    <property type="component" value="Chromosome 8e"/>
</dbReference>
<dbReference type="GeneID" id="113704973"/>
<keyword evidence="8" id="KW-1185">Reference proteome</keyword>
<gene>
    <name evidence="9" type="primary">LOC113704973</name>
</gene>
<evidence type="ECO:0000259" key="6">
    <source>
        <dbReference type="PROSITE" id="PS50811"/>
    </source>
</evidence>
<accession>A0A6P6TWC4</accession>
<dbReference type="InterPro" id="IPR007527">
    <property type="entry name" value="Znf_SWIM"/>
</dbReference>
<evidence type="ECO:0000256" key="2">
    <source>
        <dbReference type="ARBA" id="ARBA00022771"/>
    </source>
</evidence>
<evidence type="ECO:0000256" key="1">
    <source>
        <dbReference type="ARBA" id="ARBA00022723"/>
    </source>
</evidence>
<keyword evidence="1" id="KW-0479">Metal-binding</keyword>
<evidence type="ECO:0000256" key="3">
    <source>
        <dbReference type="ARBA" id="ARBA00022833"/>
    </source>
</evidence>
<dbReference type="InterPro" id="IPR006564">
    <property type="entry name" value="Znf_PMZ"/>
</dbReference>
<dbReference type="PANTHER" id="PTHR47718">
    <property type="entry name" value="OS01G0519700 PROTEIN"/>
    <property type="match status" value="1"/>
</dbReference>
<feature type="compositionally biased region" description="Basic and acidic residues" evidence="5">
    <location>
        <begin position="792"/>
        <end position="805"/>
    </location>
</feature>
<keyword evidence="3" id="KW-0862">Zinc</keyword>
<dbReference type="Pfam" id="PF04434">
    <property type="entry name" value="SWIM"/>
    <property type="match status" value="1"/>
</dbReference>
<feature type="compositionally biased region" description="Polar residues" evidence="5">
    <location>
        <begin position="859"/>
        <end position="881"/>
    </location>
</feature>
<dbReference type="Pfam" id="PF10551">
    <property type="entry name" value="MULE"/>
    <property type="match status" value="1"/>
</dbReference>
<protein>
    <submittedName>
        <fullName evidence="9">Protein FAR1-RELATED SEQUENCE 5-like</fullName>
    </submittedName>
</protein>
<feature type="domain" description="WRKY" evidence="6">
    <location>
        <begin position="78"/>
        <end position="152"/>
    </location>
</feature>
<dbReference type="AlphaFoldDB" id="A0A6P6TWC4"/>
<sequence length="931" mass="106928">MDREKGKNAVINLNEEDENCESFSSSEEEFISSETIEKNYPVDDMDEEVMNMVFDTEEDAYEFYNLYGKLTGFGIKKADVKISQDGTVRYRKFACSREGKRHERYYNLAQRIRQPRPETRTGCLACLRIKHDKASEKYVVTNFVKEHNHKMASKSSIPYLWSHRHVTDADYAQVRTMKMAGVKTSQVMKFFAMQCGGYGNVGFVLKDLYNRVDKERRVLIEAGDAKNAIAYFNGRKASDKSFIFEYDVDEESRLKTLFWADYESQLDYKCFGDVLIFDSTYNVNEYHKPLVVFSGVNNHYNTVVFGTALVSGESVEEYEWLLHTLTKTMGGRKPKAVITDGDKAMRRAINNVFPDARHRLCIWHLMKNADAKAKSNVFKSMFGRMMKKAYPIGDLEEEWFAVLGKCGLRQNKWVEKIFEMRLLWAESLLRDTFFAGMRSTQRCEQMNAFLKQYLKKNMRFYESVIIHELALTHLRHTGAKAVYETEDTIVVLATALQKLEKHASEVYTRNVFFRVKKHLNRQGLYDCYERKETWNGCIFFLKKYADDRTWTVELNRRTLSLKCSCKKMEWKGLPCAHMFRVMLMENMQSIPKSCILKRWTCEAREEADNEVLEGRQEIYAELVQTARFGTLTSICKEMCFFASHMDDGFARVRDIVIKETNNWRRAWVERGFDCGTNGRLAADPKESRLSQYCVKDPERTRAKGDRVHTNKNKAAKCGNCGLRDGHNKRTCPRNLLSYDACGISGSQAIHYSNPGSGTMGDSRFQFGASSSGDFQGVQHPFLSHSGMLNRVDRDGSSSQKIDHSQSHTMQSPWSEWNGTGSYTIADRNSYSVSFWKTKCLGFRGWCDVYATAIKNSNRQSISGNEGESSTANLMSPKSTNGHRGAETNIERVSMDVAQLKVDMAHISNAMWKVKAGVILSLTIAFILLLKL</sequence>
<dbReference type="GO" id="GO:0008270">
    <property type="term" value="F:zinc ion binding"/>
    <property type="evidence" value="ECO:0007669"/>
    <property type="project" value="UniProtKB-KW"/>
</dbReference>
<dbReference type="GO" id="GO:0003700">
    <property type="term" value="F:DNA-binding transcription factor activity"/>
    <property type="evidence" value="ECO:0007669"/>
    <property type="project" value="InterPro"/>
</dbReference>
<feature type="region of interest" description="Disordered" evidence="5">
    <location>
        <begin position="859"/>
        <end position="887"/>
    </location>
</feature>
<reference evidence="9" key="2">
    <citation type="submission" date="2025-08" db="UniProtKB">
        <authorList>
            <consortium name="RefSeq"/>
        </authorList>
    </citation>
    <scope>IDENTIFICATION</scope>
    <source>
        <tissue evidence="9">Leaves</tissue>
    </source>
</reference>
<evidence type="ECO:0000313" key="8">
    <source>
        <dbReference type="Proteomes" id="UP001652660"/>
    </source>
</evidence>
<evidence type="ECO:0000313" key="9">
    <source>
        <dbReference type="RefSeq" id="XP_027082638.2"/>
    </source>
</evidence>
<name>A0A6P6TWC4_COFAR</name>
<reference evidence="8" key="1">
    <citation type="journal article" date="2025" name="Foods">
        <title>Unveiling the Microbial Signatures of Arabica Coffee Cherries: Insights into Ripeness Specific Diversity, Functional Traits, and Implications for Quality and Safety.</title>
        <authorList>
            <consortium name="RefSeq"/>
            <person name="Tenea G.N."/>
            <person name="Cifuentes V."/>
            <person name="Reyes P."/>
            <person name="Cevallos-Vallejos M."/>
        </authorList>
    </citation>
    <scope>NUCLEOTIDE SEQUENCE [LARGE SCALE GENOMIC DNA]</scope>
</reference>
<dbReference type="PANTHER" id="PTHR47718:SF15">
    <property type="entry name" value="PROTEIN FAR1-RELATED SEQUENCE 5-LIKE"/>
    <property type="match status" value="1"/>
</dbReference>
<dbReference type="PROSITE" id="PS50811">
    <property type="entry name" value="WRKY"/>
    <property type="match status" value="1"/>
</dbReference>
<dbReference type="OrthoDB" id="747268at2759"/>
<dbReference type="SMART" id="SM00575">
    <property type="entry name" value="ZnF_PMZ"/>
    <property type="match status" value="1"/>
</dbReference>
<feature type="domain" description="SWIM-type" evidence="7">
    <location>
        <begin position="548"/>
        <end position="586"/>
    </location>
</feature>
<dbReference type="RefSeq" id="XP_027082638.2">
    <property type="nucleotide sequence ID" value="XM_027226837.2"/>
</dbReference>
<dbReference type="GO" id="GO:0043565">
    <property type="term" value="F:sequence-specific DNA binding"/>
    <property type="evidence" value="ECO:0007669"/>
    <property type="project" value="InterPro"/>
</dbReference>
<dbReference type="Pfam" id="PF03101">
    <property type="entry name" value="FAR1"/>
    <property type="match status" value="1"/>
</dbReference>
<proteinExistence type="predicted"/>
<organism evidence="8 9">
    <name type="scientific">Coffea arabica</name>
    <name type="common">Arabian coffee</name>
    <dbReference type="NCBI Taxonomy" id="13443"/>
    <lineage>
        <taxon>Eukaryota</taxon>
        <taxon>Viridiplantae</taxon>
        <taxon>Streptophyta</taxon>
        <taxon>Embryophyta</taxon>
        <taxon>Tracheophyta</taxon>
        <taxon>Spermatophyta</taxon>
        <taxon>Magnoliopsida</taxon>
        <taxon>eudicotyledons</taxon>
        <taxon>Gunneridae</taxon>
        <taxon>Pentapetalae</taxon>
        <taxon>asterids</taxon>
        <taxon>lamiids</taxon>
        <taxon>Gentianales</taxon>
        <taxon>Rubiaceae</taxon>
        <taxon>Ixoroideae</taxon>
        <taxon>Gardenieae complex</taxon>
        <taxon>Bertiereae - Coffeeae clade</taxon>
        <taxon>Coffeeae</taxon>
        <taxon>Coffea</taxon>
    </lineage>
</organism>
<feature type="region of interest" description="Disordered" evidence="5">
    <location>
        <begin position="792"/>
        <end position="812"/>
    </location>
</feature>
<evidence type="ECO:0000259" key="7">
    <source>
        <dbReference type="PROSITE" id="PS50966"/>
    </source>
</evidence>